<feature type="domain" description="Glycosyltransferase N-terminal" evidence="5">
    <location>
        <begin position="11"/>
        <end position="253"/>
    </location>
</feature>
<keyword evidence="7" id="KW-1185">Reference proteome</keyword>
<comment type="similarity">
    <text evidence="1 3">Belongs to the UDP-glycosyltransferase family.</text>
</comment>
<evidence type="ECO:0000256" key="3">
    <source>
        <dbReference type="RuleBase" id="RU003718"/>
    </source>
</evidence>
<dbReference type="Gene3D" id="3.40.50.2000">
    <property type="entry name" value="Glycogen Phosphorylase B"/>
    <property type="match status" value="2"/>
</dbReference>
<evidence type="ECO:0000256" key="1">
    <source>
        <dbReference type="ARBA" id="ARBA00009995"/>
    </source>
</evidence>
<comment type="caution">
    <text evidence="6">The sequence shown here is derived from an EMBL/GenBank/DDBJ whole genome shotgun (WGS) entry which is preliminary data.</text>
</comment>
<evidence type="ECO:0000259" key="5">
    <source>
        <dbReference type="Pfam" id="PF26168"/>
    </source>
</evidence>
<proteinExistence type="inferred from homology"/>
<dbReference type="InterPro" id="IPR058980">
    <property type="entry name" value="Glyco_transf_N"/>
</dbReference>
<dbReference type="EMBL" id="JAYDYQ010002685">
    <property type="protein sequence ID" value="KAK4481093.1"/>
    <property type="molecule type" value="Genomic_DNA"/>
</dbReference>
<accession>A0ABR0CX00</accession>
<evidence type="ECO:0000256" key="2">
    <source>
        <dbReference type="ARBA" id="ARBA00022679"/>
    </source>
</evidence>
<protein>
    <recommendedName>
        <fullName evidence="4">Glycosyltransferase</fullName>
        <ecNumber evidence="4">2.4.1.-</ecNumber>
    </recommendedName>
</protein>
<name>A0ABR0CX00_9LAMI</name>
<reference evidence="6 7" key="1">
    <citation type="journal article" date="2023" name="bioRxiv">
        <title>Genome report: Whole genome sequence and annotation of Penstemon davidsonii.</title>
        <authorList>
            <person name="Ostevik K.L."/>
            <person name="Alabady M."/>
            <person name="Zhang M."/>
            <person name="Rausher M.D."/>
        </authorList>
    </citation>
    <scope>NUCLEOTIDE SEQUENCE [LARGE SCALE GENOMIC DNA]</scope>
    <source>
        <strain evidence="6">DNT005</strain>
        <tissue evidence="6">Whole leaf</tissue>
    </source>
</reference>
<keyword evidence="3" id="KW-0328">Glycosyltransferase</keyword>
<dbReference type="PANTHER" id="PTHR11926">
    <property type="entry name" value="GLUCOSYL/GLUCURONOSYL TRANSFERASES"/>
    <property type="match status" value="1"/>
</dbReference>
<evidence type="ECO:0000313" key="6">
    <source>
        <dbReference type="EMBL" id="KAK4481093.1"/>
    </source>
</evidence>
<dbReference type="InterPro" id="IPR002213">
    <property type="entry name" value="UDP_glucos_trans"/>
</dbReference>
<dbReference type="EC" id="2.4.1.-" evidence="4"/>
<sequence>MREINQKPHAIMFPYPLQGHVIPFVNLALKLASNGFSITFVNTESIHHQISKARGHTIDQDIFSEARKSRLDIRNVTVNDGFPIGFDRSLNHDQFFEGILHVFSAHVDELVGNLVRENPKINCLIVDTFYVWPSMIAEKYNLVNISFFTEPALVFTLYYHMELLRNNGHFASSENRTDEINYIPGVKYIMPTDLTSYLQAKDNISTPVHRIIYKSFANIKKADFIICNTIQNLETETISAIQKNQPFYSIGPVFPPGFTTGSISSSLWAESDCTQWLNKKPNGSVLYVSFGSYAHISKDVIEEIANGLLLSEVNFIWVLRPDIVSSDETDFLPVGFENSIKGRGLIVSWCRQIDVISHPAVGGFLTHCGWNSILESIKCGVPLICYPLLTDQFTNRKLVVDDLKIGINLCDKKSILLREGVSEKIKYLINGEKSEDVREQVKKVRKMLEDAMGTNGLSEINFNQFNKDLKAKIAENIEVARKIYNGWH</sequence>
<organism evidence="6 7">
    <name type="scientific">Penstemon davidsonii</name>
    <dbReference type="NCBI Taxonomy" id="160366"/>
    <lineage>
        <taxon>Eukaryota</taxon>
        <taxon>Viridiplantae</taxon>
        <taxon>Streptophyta</taxon>
        <taxon>Embryophyta</taxon>
        <taxon>Tracheophyta</taxon>
        <taxon>Spermatophyta</taxon>
        <taxon>Magnoliopsida</taxon>
        <taxon>eudicotyledons</taxon>
        <taxon>Gunneridae</taxon>
        <taxon>Pentapetalae</taxon>
        <taxon>asterids</taxon>
        <taxon>lamiids</taxon>
        <taxon>Lamiales</taxon>
        <taxon>Plantaginaceae</taxon>
        <taxon>Cheloneae</taxon>
        <taxon>Penstemon</taxon>
    </lineage>
</organism>
<gene>
    <name evidence="6" type="ORF">RD792_011964</name>
</gene>
<dbReference type="InterPro" id="IPR035595">
    <property type="entry name" value="UDP_glycos_trans_CS"/>
</dbReference>
<evidence type="ECO:0000313" key="7">
    <source>
        <dbReference type="Proteomes" id="UP001291926"/>
    </source>
</evidence>
<dbReference type="Proteomes" id="UP001291926">
    <property type="component" value="Unassembled WGS sequence"/>
</dbReference>
<dbReference type="PANTHER" id="PTHR11926:SF774">
    <property type="entry name" value="UDP-GLYCOSYLTRANSFERASE 85A1-RELATED"/>
    <property type="match status" value="1"/>
</dbReference>
<dbReference type="Pfam" id="PF00201">
    <property type="entry name" value="UDPGT"/>
    <property type="match status" value="1"/>
</dbReference>
<dbReference type="CDD" id="cd03784">
    <property type="entry name" value="GT1_Gtf-like"/>
    <property type="match status" value="1"/>
</dbReference>
<dbReference type="SUPFAM" id="SSF53756">
    <property type="entry name" value="UDP-Glycosyltransferase/glycogen phosphorylase"/>
    <property type="match status" value="1"/>
</dbReference>
<dbReference type="Pfam" id="PF26168">
    <property type="entry name" value="Glyco_transf_N"/>
    <property type="match status" value="1"/>
</dbReference>
<keyword evidence="2 3" id="KW-0808">Transferase</keyword>
<evidence type="ECO:0000256" key="4">
    <source>
        <dbReference type="RuleBase" id="RU362057"/>
    </source>
</evidence>
<dbReference type="PROSITE" id="PS00375">
    <property type="entry name" value="UDPGT"/>
    <property type="match status" value="1"/>
</dbReference>